<dbReference type="RefSeq" id="WP_190958371.1">
    <property type="nucleotide sequence ID" value="NZ_JACJTU010000037.1"/>
</dbReference>
<dbReference type="EMBL" id="JACJTU010000037">
    <property type="protein sequence ID" value="MBD2737799.1"/>
    <property type="molecule type" value="Genomic_DNA"/>
</dbReference>
<evidence type="ECO:0000313" key="3">
    <source>
        <dbReference type="Proteomes" id="UP000637383"/>
    </source>
</evidence>
<name>A0ABR8KGE0_9NOSO</name>
<evidence type="ECO:0000313" key="2">
    <source>
        <dbReference type="EMBL" id="MBD2737799.1"/>
    </source>
</evidence>
<feature type="signal peptide" evidence="1">
    <location>
        <begin position="1"/>
        <end position="24"/>
    </location>
</feature>
<organism evidence="2 3">
    <name type="scientific">Nostoc paludosum FACHB-159</name>
    <dbReference type="NCBI Taxonomy" id="2692908"/>
    <lineage>
        <taxon>Bacteria</taxon>
        <taxon>Bacillati</taxon>
        <taxon>Cyanobacteriota</taxon>
        <taxon>Cyanophyceae</taxon>
        <taxon>Nostocales</taxon>
        <taxon>Nostocaceae</taxon>
        <taxon>Nostoc</taxon>
    </lineage>
</organism>
<accession>A0ABR8KGE0</accession>
<dbReference type="Proteomes" id="UP000637383">
    <property type="component" value="Unassembled WGS sequence"/>
</dbReference>
<keyword evidence="3" id="KW-1185">Reference proteome</keyword>
<dbReference type="Gene3D" id="1.20.120.1490">
    <property type="match status" value="1"/>
</dbReference>
<proteinExistence type="predicted"/>
<reference evidence="2 3" key="1">
    <citation type="journal article" date="2020" name="ISME J.">
        <title>Comparative genomics reveals insights into cyanobacterial evolution and habitat adaptation.</title>
        <authorList>
            <person name="Chen M.Y."/>
            <person name="Teng W.K."/>
            <person name="Zhao L."/>
            <person name="Hu C.X."/>
            <person name="Zhou Y.K."/>
            <person name="Han B.P."/>
            <person name="Song L.R."/>
            <person name="Shu W.S."/>
        </authorList>
    </citation>
    <scope>NUCLEOTIDE SEQUENCE [LARGE SCALE GENOMIC DNA]</scope>
    <source>
        <strain evidence="2 3">FACHB-159</strain>
    </source>
</reference>
<sequence length="246" mass="27518">MQFKLAPILLGTIGAVSLAVPARAAGFNLMQGVNLTPQQKAEIARINQQSEAELESILTPQQQSLYKAYKEHPTNRSDRQAFWASFTPQQKAELRADYQAIKLKINPLYTPEQQKQMNHNLQVLVSELKAENKLPKTFHLGFWQPVTRINPQKPSQLEVINQTNVPLQYGLTTDSPKTLLPGYVTEMKYISLPSNVLIYPSHQEASLKYNVSKIGNTTIVKVRQIASDTPGDGSLAINRTGAVYVY</sequence>
<comment type="caution">
    <text evidence="2">The sequence shown here is derived from an EMBL/GenBank/DDBJ whole genome shotgun (WGS) entry which is preliminary data.</text>
</comment>
<keyword evidence="1" id="KW-0732">Signal</keyword>
<evidence type="ECO:0000256" key="1">
    <source>
        <dbReference type="SAM" id="SignalP"/>
    </source>
</evidence>
<protein>
    <submittedName>
        <fullName evidence="2">Uncharacterized protein</fullName>
    </submittedName>
</protein>
<gene>
    <name evidence="2" type="ORF">H6H03_28580</name>
</gene>
<feature type="chain" id="PRO_5046736462" evidence="1">
    <location>
        <begin position="25"/>
        <end position="246"/>
    </location>
</feature>